<proteinExistence type="predicted"/>
<protein>
    <submittedName>
        <fullName evidence="1">Kinetochore Sim4 complex subunit Fta4</fullName>
    </submittedName>
</protein>
<sequence>MANTQPPSVYDAKRAFVDAQARVFAAPLRPSARWLRQHPQAVQSPAVQRGLRHLHTLQRRHVHQVYSSQALQHVALQIDHLHRNRRAATASVAPLVVVSAAASEQQAVLRGDVDPAEPGSIKALPEIWPLLESEDEDLAHEYVVLRDQLLALSSALVAARRRHGQVAEIHSLVSFFREPTQTVQPNLVARDGNIEQELTRMRVLLARVAARLPHEHVA</sequence>
<dbReference type="EMBL" id="MU970064">
    <property type="protein sequence ID" value="KAK9323241.1"/>
    <property type="molecule type" value="Genomic_DNA"/>
</dbReference>
<comment type="caution">
    <text evidence="1">The sequence shown here is derived from an EMBL/GenBank/DDBJ whole genome shotgun (WGS) entry which is preliminary data.</text>
</comment>
<gene>
    <name evidence="1" type="ORF">V1517DRAFT_373150</name>
</gene>
<organism evidence="1 2">
    <name type="scientific">Lipomyces orientalis</name>
    <dbReference type="NCBI Taxonomy" id="1233043"/>
    <lineage>
        <taxon>Eukaryota</taxon>
        <taxon>Fungi</taxon>
        <taxon>Dikarya</taxon>
        <taxon>Ascomycota</taxon>
        <taxon>Saccharomycotina</taxon>
        <taxon>Lipomycetes</taxon>
        <taxon>Lipomycetales</taxon>
        <taxon>Lipomycetaceae</taxon>
        <taxon>Lipomyces</taxon>
    </lineage>
</organism>
<accession>A0ACC3TR52</accession>
<keyword evidence="2" id="KW-1185">Reference proteome</keyword>
<reference evidence="2" key="1">
    <citation type="journal article" date="2024" name="Front. Bioeng. Biotechnol.">
        <title>Genome-scale model development and genomic sequencing of the oleaginous clade Lipomyces.</title>
        <authorList>
            <person name="Czajka J.J."/>
            <person name="Han Y."/>
            <person name="Kim J."/>
            <person name="Mondo S.J."/>
            <person name="Hofstad B.A."/>
            <person name="Robles A."/>
            <person name="Haridas S."/>
            <person name="Riley R."/>
            <person name="LaButti K."/>
            <person name="Pangilinan J."/>
            <person name="Andreopoulos W."/>
            <person name="Lipzen A."/>
            <person name="Yan J."/>
            <person name="Wang M."/>
            <person name="Ng V."/>
            <person name="Grigoriev I.V."/>
            <person name="Spatafora J.W."/>
            <person name="Magnuson J.K."/>
            <person name="Baker S.E."/>
            <person name="Pomraning K.R."/>
        </authorList>
    </citation>
    <scope>NUCLEOTIDE SEQUENCE [LARGE SCALE GENOMIC DNA]</scope>
    <source>
        <strain evidence="2">CBS 10300</strain>
    </source>
</reference>
<evidence type="ECO:0000313" key="2">
    <source>
        <dbReference type="Proteomes" id="UP001489719"/>
    </source>
</evidence>
<name>A0ACC3TR52_9ASCO</name>
<dbReference type="Proteomes" id="UP001489719">
    <property type="component" value="Unassembled WGS sequence"/>
</dbReference>
<evidence type="ECO:0000313" key="1">
    <source>
        <dbReference type="EMBL" id="KAK9323241.1"/>
    </source>
</evidence>